<dbReference type="Proteomes" id="UP000051863">
    <property type="component" value="Unassembled WGS sequence"/>
</dbReference>
<feature type="transmembrane region" description="Helical" evidence="1">
    <location>
        <begin position="171"/>
        <end position="194"/>
    </location>
</feature>
<evidence type="ECO:0000256" key="1">
    <source>
        <dbReference type="SAM" id="Phobius"/>
    </source>
</evidence>
<dbReference type="InterPro" id="IPR025828">
    <property type="entry name" value="Put_sensor_dom"/>
</dbReference>
<feature type="transmembrane region" description="Helical" evidence="1">
    <location>
        <begin position="145"/>
        <end position="165"/>
    </location>
</feature>
<evidence type="ECO:0000313" key="4">
    <source>
        <dbReference type="Proteomes" id="UP000051863"/>
    </source>
</evidence>
<evidence type="ECO:0000313" key="3">
    <source>
        <dbReference type="EMBL" id="KRG67503.1"/>
    </source>
</evidence>
<dbReference type="AlphaFoldDB" id="A0A0R0CCV7"/>
<feature type="transmembrane region" description="Helical" evidence="1">
    <location>
        <begin position="293"/>
        <end position="314"/>
    </location>
</feature>
<dbReference type="Pfam" id="PF13796">
    <property type="entry name" value="Sensor"/>
    <property type="match status" value="1"/>
</dbReference>
<dbReference type="EMBL" id="LDJJ01000031">
    <property type="protein sequence ID" value="KRG67503.1"/>
    <property type="molecule type" value="Genomic_DNA"/>
</dbReference>
<keyword evidence="1" id="KW-0812">Transmembrane</keyword>
<keyword evidence="1" id="KW-1133">Transmembrane helix</keyword>
<accession>A0A0R0CCV7</accession>
<name>A0A0R0CCV7_9GAMM</name>
<comment type="caution">
    <text evidence="3">The sequence shown here is derived from an EMBL/GenBank/DDBJ whole genome shotgun (WGS) entry which is preliminary data.</text>
</comment>
<feature type="domain" description="Putative sensor" evidence="2">
    <location>
        <begin position="148"/>
        <end position="329"/>
    </location>
</feature>
<keyword evidence="1" id="KW-0472">Membrane</keyword>
<feature type="transmembrane region" description="Helical" evidence="1">
    <location>
        <begin position="240"/>
        <end position="273"/>
    </location>
</feature>
<dbReference type="PATRIC" id="fig|405446.3.peg.1446"/>
<proteinExistence type="predicted"/>
<dbReference type="RefSeq" id="WP_057628512.1">
    <property type="nucleotide sequence ID" value="NZ_LDJJ01000031.1"/>
</dbReference>
<gene>
    <name evidence="3" type="ORF">ABB27_09820</name>
</gene>
<dbReference type="OrthoDB" id="6271694at2"/>
<organism evidence="3 4">
    <name type="scientific">Stenotrophomonas terrae</name>
    <dbReference type="NCBI Taxonomy" id="405446"/>
    <lineage>
        <taxon>Bacteria</taxon>
        <taxon>Pseudomonadati</taxon>
        <taxon>Pseudomonadota</taxon>
        <taxon>Gammaproteobacteria</taxon>
        <taxon>Lysobacterales</taxon>
        <taxon>Lysobacteraceae</taxon>
        <taxon>Stenotrophomonas</taxon>
    </lineage>
</organism>
<keyword evidence="4" id="KW-1185">Reference proteome</keyword>
<sequence>MNTEYNARPLPTTIPEYLEQLRAALAGADPAMIQDALYDAEEYLRSELAEQPGKGEAEVIAGVAGSYGAPEEVAEIYRETEVTVNRALRTPRPATRPVPALAAAAAQSADASVEPIAVAPVREPAPRSLVARFFGVAMDPHTYGALFYMLLSLATGTFFFTWVVTGLSLSVSLLILIIGIPILLLFLGSVRVLSLVEGRIIETMLGVRMPRRPAYTDRSQGWLQRIGAMFSDGRTWLTMLYFVLMLPLGILYFTLATTLLSTSLALVFAPLVALLTNLPVGIWIDGVNVGSSFWWWPVSMGVGVLLLFGTLHLAHGIGKLHGAMAKHLLVRL</sequence>
<protein>
    <submittedName>
        <fullName evidence="3">Membrane protein</fullName>
    </submittedName>
</protein>
<evidence type="ECO:0000259" key="2">
    <source>
        <dbReference type="Pfam" id="PF13796"/>
    </source>
</evidence>
<reference evidence="3 4" key="1">
    <citation type="submission" date="2015-05" db="EMBL/GenBank/DDBJ databases">
        <title>Genome sequencing and analysis of members of genus Stenotrophomonas.</title>
        <authorList>
            <person name="Patil P.P."/>
            <person name="Midha S."/>
            <person name="Patil P.B."/>
        </authorList>
    </citation>
    <scope>NUCLEOTIDE SEQUENCE [LARGE SCALE GENOMIC DNA]</scope>
    <source>
        <strain evidence="3 4">DSM 18941</strain>
    </source>
</reference>